<feature type="transmembrane region" description="Helical" evidence="6">
    <location>
        <begin position="165"/>
        <end position="183"/>
    </location>
</feature>
<feature type="transmembrane region" description="Helical" evidence="6">
    <location>
        <begin position="15"/>
        <end position="33"/>
    </location>
</feature>
<comment type="caution">
    <text evidence="8">The sequence shown here is derived from an EMBL/GenBank/DDBJ whole genome shotgun (WGS) entry which is preliminary data.</text>
</comment>
<dbReference type="InterPro" id="IPR050553">
    <property type="entry name" value="Thioredoxin_ResA/DsbE_sf"/>
</dbReference>
<feature type="transmembrane region" description="Helical" evidence="6">
    <location>
        <begin position="78"/>
        <end position="99"/>
    </location>
</feature>
<evidence type="ECO:0000313" key="8">
    <source>
        <dbReference type="EMBL" id="MFC5472136.1"/>
    </source>
</evidence>
<dbReference type="EMBL" id="JBHSMH010000117">
    <property type="protein sequence ID" value="MFC5472136.1"/>
    <property type="molecule type" value="Genomic_DNA"/>
</dbReference>
<keyword evidence="2" id="KW-0201">Cytochrome c-type biogenesis</keyword>
<evidence type="ECO:0000256" key="6">
    <source>
        <dbReference type="SAM" id="Phobius"/>
    </source>
</evidence>
<keyword evidence="9" id="KW-1185">Reference proteome</keyword>
<dbReference type="CDD" id="cd02966">
    <property type="entry name" value="TlpA_like_family"/>
    <property type="match status" value="1"/>
</dbReference>
<evidence type="ECO:0000259" key="7">
    <source>
        <dbReference type="PROSITE" id="PS51352"/>
    </source>
</evidence>
<dbReference type="Gene3D" id="3.40.30.10">
    <property type="entry name" value="Glutaredoxin"/>
    <property type="match status" value="1"/>
</dbReference>
<evidence type="ECO:0000256" key="1">
    <source>
        <dbReference type="ARBA" id="ARBA00004196"/>
    </source>
</evidence>
<accession>A0ABW0M3I1</accession>
<dbReference type="Pfam" id="PF00578">
    <property type="entry name" value="AhpC-TSA"/>
    <property type="match status" value="1"/>
</dbReference>
<dbReference type="PROSITE" id="PS51352">
    <property type="entry name" value="THIOREDOXIN_2"/>
    <property type="match status" value="1"/>
</dbReference>
<proteinExistence type="predicted"/>
<evidence type="ECO:0000256" key="2">
    <source>
        <dbReference type="ARBA" id="ARBA00022748"/>
    </source>
</evidence>
<comment type="subcellular location">
    <subcellularLocation>
        <location evidence="1">Cell envelope</location>
    </subcellularLocation>
</comment>
<dbReference type="PANTHER" id="PTHR42852:SF6">
    <property type="entry name" value="THIOL:DISULFIDE INTERCHANGE PROTEIN DSBE"/>
    <property type="match status" value="1"/>
</dbReference>
<dbReference type="InterPro" id="IPR000866">
    <property type="entry name" value="AhpC/TSA"/>
</dbReference>
<keyword evidence="5" id="KW-0676">Redox-active center</keyword>
<evidence type="ECO:0000256" key="4">
    <source>
        <dbReference type="ARBA" id="ARBA00023157"/>
    </source>
</evidence>
<dbReference type="InterPro" id="IPR036249">
    <property type="entry name" value="Thioredoxin-like_sf"/>
</dbReference>
<evidence type="ECO:0000256" key="3">
    <source>
        <dbReference type="ARBA" id="ARBA00022968"/>
    </source>
</evidence>
<dbReference type="PANTHER" id="PTHR42852">
    <property type="entry name" value="THIOL:DISULFIDE INTERCHANGE PROTEIN DSBE"/>
    <property type="match status" value="1"/>
</dbReference>
<evidence type="ECO:0000313" key="9">
    <source>
        <dbReference type="Proteomes" id="UP001596105"/>
    </source>
</evidence>
<feature type="transmembrane region" description="Helical" evidence="6">
    <location>
        <begin position="45"/>
        <end position="66"/>
    </location>
</feature>
<keyword evidence="6" id="KW-0812">Transmembrane</keyword>
<dbReference type="Proteomes" id="UP001596105">
    <property type="component" value="Unassembled WGS sequence"/>
</dbReference>
<reference evidence="9" key="1">
    <citation type="journal article" date="2019" name="Int. J. Syst. Evol. Microbiol.">
        <title>The Global Catalogue of Microorganisms (GCM) 10K type strain sequencing project: providing services to taxonomists for standard genome sequencing and annotation.</title>
        <authorList>
            <consortium name="The Broad Institute Genomics Platform"/>
            <consortium name="The Broad Institute Genome Sequencing Center for Infectious Disease"/>
            <person name="Wu L."/>
            <person name="Ma J."/>
        </authorList>
    </citation>
    <scope>NUCLEOTIDE SEQUENCE [LARGE SCALE GENOMIC DNA]</scope>
    <source>
        <strain evidence="9">CCUG 57113</strain>
    </source>
</reference>
<dbReference type="InterPro" id="IPR013766">
    <property type="entry name" value="Thioredoxin_domain"/>
</dbReference>
<feature type="transmembrane region" description="Helical" evidence="6">
    <location>
        <begin position="111"/>
        <end position="133"/>
    </location>
</feature>
<evidence type="ECO:0000256" key="5">
    <source>
        <dbReference type="ARBA" id="ARBA00023284"/>
    </source>
</evidence>
<protein>
    <submittedName>
        <fullName evidence="8">TlpA family protein disulfide reductase</fullName>
    </submittedName>
</protein>
<feature type="domain" description="Thioredoxin" evidence="7">
    <location>
        <begin position="191"/>
        <end position="333"/>
    </location>
</feature>
<keyword evidence="3" id="KW-0735">Signal-anchor</keyword>
<keyword evidence="4" id="KW-1015">Disulfide bond</keyword>
<feature type="transmembrane region" description="Helical" evidence="6">
    <location>
        <begin position="139"/>
        <end position="158"/>
    </location>
</feature>
<dbReference type="RefSeq" id="WP_209750607.1">
    <property type="nucleotide sequence ID" value="NZ_JBHSMH010000117.1"/>
</dbReference>
<gene>
    <name evidence="8" type="ORF">ACFPPD_25980</name>
</gene>
<keyword evidence="6" id="KW-0472">Membrane</keyword>
<organism evidence="8 9">
    <name type="scientific">Cohnella suwonensis</name>
    <dbReference type="NCBI Taxonomy" id="696072"/>
    <lineage>
        <taxon>Bacteria</taxon>
        <taxon>Bacillati</taxon>
        <taxon>Bacillota</taxon>
        <taxon>Bacilli</taxon>
        <taxon>Bacillales</taxon>
        <taxon>Paenibacillaceae</taxon>
        <taxon>Cohnella</taxon>
    </lineage>
</organism>
<keyword evidence="6" id="KW-1133">Transmembrane helix</keyword>
<name>A0ABW0M3I1_9BACL</name>
<dbReference type="SUPFAM" id="SSF52833">
    <property type="entry name" value="Thioredoxin-like"/>
    <property type="match status" value="1"/>
</dbReference>
<sequence>MSNLQVGTFVLNAELLIYLAAGAFGAFATRAWLRLQAMPERELTAGVAWNAAIGWIAVWKGSLLLFDPAGVLDNPMTLVFFSGGTKGFWLACAAAFGYMAIRLGRKLGPVYAAKATGVFAAGWVAAESLAKLALTDAEANVLLFFRLGAAVVALAVLLSPTPRRALQALGVALLATMVAYAAFGADDGKTARAKELAPDFKLTDLDGNEVRLSDYRGRTVLVNFWATWCQVCKAEMPHVEKLYGKYGSDGDVAILSVNATSQESGVGRVSAYVERHGLSFSVVLDPQGDTLRQYGVSAYPTTYVIDADGRIGERFLGALSFEEMDKALARAANRIR</sequence>